<keyword evidence="1" id="KW-1185">Reference proteome</keyword>
<evidence type="ECO:0000313" key="2">
    <source>
        <dbReference type="WBParaSite" id="nRc.2.0.1.t47741-RA"/>
    </source>
</evidence>
<organism evidence="1 2">
    <name type="scientific">Romanomermis culicivorax</name>
    <name type="common">Nematode worm</name>
    <dbReference type="NCBI Taxonomy" id="13658"/>
    <lineage>
        <taxon>Eukaryota</taxon>
        <taxon>Metazoa</taxon>
        <taxon>Ecdysozoa</taxon>
        <taxon>Nematoda</taxon>
        <taxon>Enoplea</taxon>
        <taxon>Dorylaimia</taxon>
        <taxon>Mermithida</taxon>
        <taxon>Mermithoidea</taxon>
        <taxon>Mermithidae</taxon>
        <taxon>Romanomermis</taxon>
    </lineage>
</organism>
<reference evidence="2" key="1">
    <citation type="submission" date="2022-11" db="UniProtKB">
        <authorList>
            <consortium name="WormBaseParasite"/>
        </authorList>
    </citation>
    <scope>IDENTIFICATION</scope>
</reference>
<protein>
    <submittedName>
        <fullName evidence="2">Uncharacterized protein</fullName>
    </submittedName>
</protein>
<dbReference type="WBParaSite" id="nRc.2.0.1.t47741-RA">
    <property type="protein sequence ID" value="nRc.2.0.1.t47741-RA"/>
    <property type="gene ID" value="nRc.2.0.1.g47741"/>
</dbReference>
<proteinExistence type="predicted"/>
<evidence type="ECO:0000313" key="1">
    <source>
        <dbReference type="Proteomes" id="UP000887565"/>
    </source>
</evidence>
<accession>A0A915LD37</accession>
<dbReference type="Proteomes" id="UP000887565">
    <property type="component" value="Unplaced"/>
</dbReference>
<name>A0A915LD37_ROMCU</name>
<sequence length="43" mass="5214">MIDFQLSDSHVSDSRLNFHTFNDERLKHVEMFKNYTADYGYLK</sequence>
<dbReference type="AlphaFoldDB" id="A0A915LD37"/>